<dbReference type="Gene3D" id="3.40.630.30">
    <property type="match status" value="1"/>
</dbReference>
<dbReference type="EMBL" id="JBBMFM010000235">
    <property type="protein sequence ID" value="MEQ2428902.1"/>
    <property type="molecule type" value="Genomic_DNA"/>
</dbReference>
<evidence type="ECO:0000259" key="1">
    <source>
        <dbReference type="PROSITE" id="PS51186"/>
    </source>
</evidence>
<feature type="domain" description="N-acetyltransferase" evidence="1">
    <location>
        <begin position="7"/>
        <end position="165"/>
    </location>
</feature>
<dbReference type="InterPro" id="IPR000182">
    <property type="entry name" value="GNAT_dom"/>
</dbReference>
<comment type="caution">
    <text evidence="2">The sequence shown here is derived from an EMBL/GenBank/DDBJ whole genome shotgun (WGS) entry which is preliminary data.</text>
</comment>
<proteinExistence type="predicted"/>
<evidence type="ECO:0000313" key="3">
    <source>
        <dbReference type="Proteomes" id="UP001454086"/>
    </source>
</evidence>
<keyword evidence="3" id="KW-1185">Reference proteome</keyword>
<dbReference type="PROSITE" id="PS51186">
    <property type="entry name" value="GNAT"/>
    <property type="match status" value="1"/>
</dbReference>
<organism evidence="2 3">
    <name type="scientific">Enterocloster hominis</name>
    <name type="common">ex Hitch et al. 2024</name>
    <dbReference type="NCBI Taxonomy" id="1917870"/>
    <lineage>
        <taxon>Bacteria</taxon>
        <taxon>Bacillati</taxon>
        <taxon>Bacillota</taxon>
        <taxon>Clostridia</taxon>
        <taxon>Lachnospirales</taxon>
        <taxon>Lachnospiraceae</taxon>
        <taxon>Enterocloster</taxon>
    </lineage>
</organism>
<dbReference type="RefSeq" id="WP_227795464.1">
    <property type="nucleotide sequence ID" value="NZ_JAJFEB010000004.1"/>
</dbReference>
<dbReference type="InterPro" id="IPR016181">
    <property type="entry name" value="Acyl_CoA_acyltransferase"/>
</dbReference>
<reference evidence="2 3" key="1">
    <citation type="submission" date="2024-03" db="EMBL/GenBank/DDBJ databases">
        <title>Human intestinal bacterial collection.</title>
        <authorList>
            <person name="Pauvert C."/>
            <person name="Hitch T.C.A."/>
            <person name="Clavel T."/>
        </authorList>
    </citation>
    <scope>NUCLEOTIDE SEQUENCE [LARGE SCALE GENOMIC DNA]</scope>
    <source>
        <strain evidence="2 3">CLA-SR-H021</strain>
    </source>
</reference>
<dbReference type="Proteomes" id="UP001454086">
    <property type="component" value="Unassembled WGS sequence"/>
</dbReference>
<dbReference type="SUPFAM" id="SSF55729">
    <property type="entry name" value="Acyl-CoA N-acyltransferases (Nat)"/>
    <property type="match status" value="1"/>
</dbReference>
<accession>A0ABV1DEZ0</accession>
<dbReference type="Pfam" id="PF00583">
    <property type="entry name" value="Acetyltransf_1"/>
    <property type="match status" value="1"/>
</dbReference>
<gene>
    <name evidence="2" type="ORF">WMQ36_28465</name>
</gene>
<sequence>MKIYGNLLFEEVQEKDIEILTPIMKRAFDEDTRIHLGKECGGPPGYDNGDFLRQYALDNDSTAFKISKGGRVIGAIILWINADTKQNFLGNIFIDPVAENKGIGKLVWDFIEHEFSDTDVWKTETPIFSRRNHNFYINKCGFHVVRIENPKDIEEGSFILEKKMK</sequence>
<name>A0ABV1DEZ0_9FIRM</name>
<protein>
    <submittedName>
        <fullName evidence="2">GNAT family N-acetyltransferase</fullName>
    </submittedName>
</protein>
<dbReference type="CDD" id="cd04301">
    <property type="entry name" value="NAT_SF"/>
    <property type="match status" value="1"/>
</dbReference>
<evidence type="ECO:0000313" key="2">
    <source>
        <dbReference type="EMBL" id="MEQ2428902.1"/>
    </source>
</evidence>